<keyword evidence="6 7" id="KW-0472">Membrane</keyword>
<reference evidence="8 9" key="1">
    <citation type="submission" date="2021-05" db="EMBL/GenBank/DDBJ databases">
        <title>Ecology and evolution of chlamydial symbionts of arthropods.</title>
        <authorList>
            <person name="Halter T."/>
            <person name="Sixt B.S."/>
            <person name="Toenshoff E.R."/>
            <person name="Koestlbacher S."/>
            <person name="Schulz F."/>
            <person name="Kostanjsek R."/>
            <person name="Collingro A."/>
            <person name="Hendrickx F."/>
            <person name="Horn M."/>
        </authorList>
    </citation>
    <scope>NUCLEOTIDE SEQUENCE [LARGE SCALE GENOMIC DNA]</scope>
    <source>
        <strain evidence="8 9">15C</strain>
    </source>
</reference>
<proteinExistence type="inferred from homology"/>
<dbReference type="RefSeq" id="WP_194845571.1">
    <property type="nucleotide sequence ID" value="NZ_CP075585.1"/>
</dbReference>
<evidence type="ECO:0000256" key="1">
    <source>
        <dbReference type="ARBA" id="ARBA00004651"/>
    </source>
</evidence>
<evidence type="ECO:0000256" key="7">
    <source>
        <dbReference type="SAM" id="Phobius"/>
    </source>
</evidence>
<evidence type="ECO:0000256" key="5">
    <source>
        <dbReference type="ARBA" id="ARBA00022989"/>
    </source>
</evidence>
<name>A0ABX8Z2F8_9BACT</name>
<evidence type="ECO:0000313" key="8">
    <source>
        <dbReference type="EMBL" id="QZA58297.1"/>
    </source>
</evidence>
<dbReference type="Pfam" id="PF07681">
    <property type="entry name" value="DoxX"/>
    <property type="match status" value="1"/>
</dbReference>
<evidence type="ECO:0000256" key="4">
    <source>
        <dbReference type="ARBA" id="ARBA00022692"/>
    </source>
</evidence>
<dbReference type="Proteomes" id="UP000822862">
    <property type="component" value="Chromosome"/>
</dbReference>
<evidence type="ECO:0000256" key="6">
    <source>
        <dbReference type="ARBA" id="ARBA00023136"/>
    </source>
</evidence>
<comment type="similarity">
    <text evidence="2">Belongs to the DoxX family.</text>
</comment>
<keyword evidence="3" id="KW-1003">Cell membrane</keyword>
<dbReference type="PANTHER" id="PTHR33452">
    <property type="entry name" value="OXIDOREDUCTASE CATD-RELATED"/>
    <property type="match status" value="1"/>
</dbReference>
<dbReference type="InterPro" id="IPR051907">
    <property type="entry name" value="DoxX-like_oxidoreductase"/>
</dbReference>
<feature type="transmembrane region" description="Helical" evidence="7">
    <location>
        <begin position="93"/>
        <end position="111"/>
    </location>
</feature>
<evidence type="ECO:0000256" key="2">
    <source>
        <dbReference type="ARBA" id="ARBA00006679"/>
    </source>
</evidence>
<comment type="subcellular location">
    <subcellularLocation>
        <location evidence="1">Cell membrane</location>
        <topology evidence="1">Multi-pass membrane protein</topology>
    </subcellularLocation>
</comment>
<keyword evidence="5 7" id="KW-1133">Transmembrane helix</keyword>
<dbReference type="InterPro" id="IPR032808">
    <property type="entry name" value="DoxX"/>
</dbReference>
<feature type="transmembrane region" description="Helical" evidence="7">
    <location>
        <begin position="66"/>
        <end position="86"/>
    </location>
</feature>
<evidence type="ECO:0000256" key="3">
    <source>
        <dbReference type="ARBA" id="ARBA00022475"/>
    </source>
</evidence>
<dbReference type="PANTHER" id="PTHR33452:SF1">
    <property type="entry name" value="INNER MEMBRANE PROTEIN YPHA-RELATED"/>
    <property type="match status" value="1"/>
</dbReference>
<evidence type="ECO:0000313" key="9">
    <source>
        <dbReference type="Proteomes" id="UP000822862"/>
    </source>
</evidence>
<feature type="transmembrane region" description="Helical" evidence="7">
    <location>
        <begin position="7"/>
        <end position="27"/>
    </location>
</feature>
<accession>A0ABX8Z2F8</accession>
<organism evidence="8 9">
    <name type="scientific">Candidatus Rhabdochlamydia porcellionis</name>
    <dbReference type="NCBI Taxonomy" id="225148"/>
    <lineage>
        <taxon>Bacteria</taxon>
        <taxon>Pseudomonadati</taxon>
        <taxon>Chlamydiota</taxon>
        <taxon>Chlamydiia</taxon>
        <taxon>Parachlamydiales</taxon>
        <taxon>Candidatus Rhabdochlamydiaceae</taxon>
        <taxon>Candidatus Rhabdochlamydia</taxon>
    </lineage>
</organism>
<gene>
    <name evidence="8" type="ORF">RHAB15C_0000169</name>
</gene>
<dbReference type="EMBL" id="CP075585">
    <property type="protein sequence ID" value="QZA58297.1"/>
    <property type="molecule type" value="Genomic_DNA"/>
</dbReference>
<keyword evidence="9" id="KW-1185">Reference proteome</keyword>
<feature type="transmembrane region" description="Helical" evidence="7">
    <location>
        <begin position="123"/>
        <end position="140"/>
    </location>
</feature>
<protein>
    <submittedName>
        <fullName evidence="8">DoxX</fullName>
    </submittedName>
</protein>
<sequence>MFRSTIIFLGRVCISLIFIATAFQKLLDWQGAEQKFITAIHNLNGISGQKEWVKQGLEIILSRPSLAFFIQTIIEFLGGVCIFLGLFVRFAAFILALMVLGTMLVFYPFWFASGIERASHMTLFLQHLSMLGGLLLLMGYDRRKKEVIIHHDPIIPPKIDDV</sequence>
<keyword evidence="4 7" id="KW-0812">Transmembrane</keyword>